<protein>
    <recommendedName>
        <fullName evidence="12">Membrane protein insertase YidC</fullName>
    </recommendedName>
    <alternativeName>
        <fullName evidence="12">Foldase YidC</fullName>
    </alternativeName>
    <alternativeName>
        <fullName evidence="12">Membrane integrase YidC</fullName>
    </alternativeName>
    <alternativeName>
        <fullName evidence="12">Membrane protein YidC</fullName>
    </alternativeName>
</protein>
<comment type="similarity">
    <text evidence="12">Belongs to the OXA1/ALB3/YidC family. Type 2 subfamily.</text>
</comment>
<sequence length="255" mass="29203">MKKVLVLSLLGIFILTGCGTQGSSGMFHNTFIVPFIGLIHWTASLFDGSYGMAIIFLTIVIRFILSPLMLRQYKHQADMKEKMEALKPEMEAIRKQLKETSDQQKQKELQQEMMGLYRKHGVNPLGGGCLPLIIQMPILMAFYYAIRTSKDIATHNFLWFSLGQPDHILMLIAGAVYFLQFRVQQSFLPKDQANTMKWMGLVSPIMIMFMSWQAPAAFPLYWTVGGLFLMGQSWYGQYLIKKQKEKLLTTKGIEK</sequence>
<comment type="function">
    <text evidence="12">Required for the insertion and/or proper folding and/or complex formation of integral membrane proteins into the membrane. Involved in integration of membrane proteins that insert both dependently and independently of the Sec translocase complex, as well as at least some lipoproteins.</text>
</comment>
<feature type="transmembrane region" description="Helical" evidence="12">
    <location>
        <begin position="122"/>
        <end position="146"/>
    </location>
</feature>
<evidence type="ECO:0000256" key="11">
    <source>
        <dbReference type="ARBA" id="ARBA00023288"/>
    </source>
</evidence>
<dbReference type="PROSITE" id="PS51257">
    <property type="entry name" value="PROKAR_LIPOPROTEIN"/>
    <property type="match status" value="1"/>
</dbReference>
<dbReference type="GO" id="GO:0032977">
    <property type="term" value="F:membrane insertase activity"/>
    <property type="evidence" value="ECO:0007669"/>
    <property type="project" value="InterPro"/>
</dbReference>
<dbReference type="EMBL" id="BMFV01000037">
    <property type="protein sequence ID" value="GGH87159.1"/>
    <property type="molecule type" value="Genomic_DNA"/>
</dbReference>
<comment type="caution">
    <text evidence="15">The sequence shown here is derived from an EMBL/GenBank/DDBJ whole genome shotgun (WGS) entry which is preliminary data.</text>
</comment>
<keyword evidence="3 12" id="KW-1003">Cell membrane</keyword>
<evidence type="ECO:0000313" key="15">
    <source>
        <dbReference type="EMBL" id="GGH87159.1"/>
    </source>
</evidence>
<feature type="coiled-coil region" evidence="13">
    <location>
        <begin position="80"/>
        <end position="110"/>
    </location>
</feature>
<evidence type="ECO:0000313" key="16">
    <source>
        <dbReference type="Proteomes" id="UP000656813"/>
    </source>
</evidence>
<evidence type="ECO:0000256" key="12">
    <source>
        <dbReference type="HAMAP-Rule" id="MF_01811"/>
    </source>
</evidence>
<dbReference type="GO" id="GO:0015031">
    <property type="term" value="P:protein transport"/>
    <property type="evidence" value="ECO:0007669"/>
    <property type="project" value="UniProtKB-KW"/>
</dbReference>
<dbReference type="GO" id="GO:0051205">
    <property type="term" value="P:protein insertion into membrane"/>
    <property type="evidence" value="ECO:0007669"/>
    <property type="project" value="TreeGrafter"/>
</dbReference>
<accession>A0A8J2ZZ57</accession>
<evidence type="ECO:0000256" key="7">
    <source>
        <dbReference type="ARBA" id="ARBA00022989"/>
    </source>
</evidence>
<evidence type="ECO:0000256" key="5">
    <source>
        <dbReference type="ARBA" id="ARBA00022729"/>
    </source>
</evidence>
<dbReference type="HAMAP" id="MF_01811">
    <property type="entry name" value="YidC_type2"/>
    <property type="match status" value="1"/>
</dbReference>
<evidence type="ECO:0000259" key="14">
    <source>
        <dbReference type="Pfam" id="PF02096"/>
    </source>
</evidence>
<evidence type="ECO:0000256" key="1">
    <source>
        <dbReference type="ARBA" id="ARBA00004651"/>
    </source>
</evidence>
<dbReference type="InterPro" id="IPR028055">
    <property type="entry name" value="YidC/Oxa/ALB_C"/>
</dbReference>
<dbReference type="PANTHER" id="PTHR12428">
    <property type="entry name" value="OXA1"/>
    <property type="match status" value="1"/>
</dbReference>
<keyword evidence="4 12" id="KW-0812">Transmembrane</keyword>
<evidence type="ECO:0000256" key="3">
    <source>
        <dbReference type="ARBA" id="ARBA00022475"/>
    </source>
</evidence>
<feature type="transmembrane region" description="Helical" evidence="12">
    <location>
        <begin position="195"/>
        <end position="214"/>
    </location>
</feature>
<gene>
    <name evidence="15" type="primary">yidC1</name>
    <name evidence="12" type="synonym">yidC</name>
    <name evidence="15" type="ORF">GCM10007096_36530</name>
</gene>
<keyword evidence="7 12" id="KW-1133">Transmembrane helix</keyword>
<keyword evidence="2 12" id="KW-0813">Transport</keyword>
<evidence type="ECO:0000256" key="4">
    <source>
        <dbReference type="ARBA" id="ARBA00022692"/>
    </source>
</evidence>
<evidence type="ECO:0000256" key="6">
    <source>
        <dbReference type="ARBA" id="ARBA00022927"/>
    </source>
</evidence>
<keyword evidence="5 12" id="KW-0732">Signal</keyword>
<keyword evidence="13" id="KW-0175">Coiled coil</keyword>
<keyword evidence="9" id="KW-0564">Palmitate</keyword>
<evidence type="ECO:0000256" key="13">
    <source>
        <dbReference type="SAM" id="Coils"/>
    </source>
</evidence>
<reference evidence="15" key="2">
    <citation type="submission" date="2020-09" db="EMBL/GenBank/DDBJ databases">
        <authorList>
            <person name="Sun Q."/>
            <person name="Zhou Y."/>
        </authorList>
    </citation>
    <scope>NUCLEOTIDE SEQUENCE</scope>
    <source>
        <strain evidence="15">CGMCC 1.12777</strain>
    </source>
</reference>
<evidence type="ECO:0000256" key="8">
    <source>
        <dbReference type="ARBA" id="ARBA00023136"/>
    </source>
</evidence>
<comment type="subcellular location">
    <subcellularLocation>
        <location evidence="1 12">Cell membrane</location>
        <topology evidence="1 12">Multi-pass membrane protein</topology>
    </subcellularLocation>
</comment>
<dbReference type="AlphaFoldDB" id="A0A8J2ZZ57"/>
<keyword evidence="11 12" id="KW-0449">Lipoprotein</keyword>
<dbReference type="InterPro" id="IPR023060">
    <property type="entry name" value="YidC/YidC1/YidC2_Firmicutes"/>
</dbReference>
<evidence type="ECO:0000256" key="10">
    <source>
        <dbReference type="ARBA" id="ARBA00023186"/>
    </source>
</evidence>
<evidence type="ECO:0000256" key="2">
    <source>
        <dbReference type="ARBA" id="ARBA00022448"/>
    </source>
</evidence>
<feature type="transmembrane region" description="Helical" evidence="12">
    <location>
        <begin position="50"/>
        <end position="70"/>
    </location>
</feature>
<dbReference type="NCBIfam" id="TIGR03592">
    <property type="entry name" value="yidC_oxa1_cterm"/>
    <property type="match status" value="1"/>
</dbReference>
<feature type="domain" description="Membrane insertase YidC/Oxa/ALB C-terminal" evidence="14">
    <location>
        <begin position="50"/>
        <end position="235"/>
    </location>
</feature>
<keyword evidence="6 12" id="KW-0653">Protein transport</keyword>
<reference evidence="15" key="1">
    <citation type="journal article" date="2014" name="Int. J. Syst. Evol. Microbiol.">
        <title>Complete genome sequence of Corynebacterium casei LMG S-19264T (=DSM 44701T), isolated from a smear-ripened cheese.</title>
        <authorList>
            <consortium name="US DOE Joint Genome Institute (JGI-PGF)"/>
            <person name="Walter F."/>
            <person name="Albersmeier A."/>
            <person name="Kalinowski J."/>
            <person name="Ruckert C."/>
        </authorList>
    </citation>
    <scope>NUCLEOTIDE SEQUENCE</scope>
    <source>
        <strain evidence="15">CGMCC 1.12777</strain>
    </source>
</reference>
<keyword evidence="8 12" id="KW-0472">Membrane</keyword>
<dbReference type="Pfam" id="PF02096">
    <property type="entry name" value="60KD_IMP"/>
    <property type="match status" value="1"/>
</dbReference>
<feature type="transmembrane region" description="Helical" evidence="12">
    <location>
        <begin position="166"/>
        <end position="183"/>
    </location>
</feature>
<dbReference type="RefSeq" id="WP_308420048.1">
    <property type="nucleotide sequence ID" value="NZ_BMFV01000037.1"/>
</dbReference>
<organism evidence="15 16">
    <name type="scientific">Pullulanibacillus pueri</name>
    <dbReference type="NCBI Taxonomy" id="1437324"/>
    <lineage>
        <taxon>Bacteria</taxon>
        <taxon>Bacillati</taxon>
        <taxon>Bacillota</taxon>
        <taxon>Bacilli</taxon>
        <taxon>Bacillales</taxon>
        <taxon>Sporolactobacillaceae</taxon>
        <taxon>Pullulanibacillus</taxon>
    </lineage>
</organism>
<dbReference type="CDD" id="cd20070">
    <property type="entry name" value="5TM_YidC_Alb3"/>
    <property type="match status" value="1"/>
</dbReference>
<proteinExistence type="inferred from homology"/>
<dbReference type="PANTHER" id="PTHR12428:SF65">
    <property type="entry name" value="CYTOCHROME C OXIDASE ASSEMBLY PROTEIN COX18, MITOCHONDRIAL"/>
    <property type="match status" value="1"/>
</dbReference>
<dbReference type="Proteomes" id="UP000656813">
    <property type="component" value="Unassembled WGS sequence"/>
</dbReference>
<dbReference type="InterPro" id="IPR047196">
    <property type="entry name" value="YidC_ALB_C"/>
</dbReference>
<name>A0A8J2ZZ57_9BACL</name>
<keyword evidence="16" id="KW-1185">Reference proteome</keyword>
<evidence type="ECO:0000256" key="9">
    <source>
        <dbReference type="ARBA" id="ARBA00023139"/>
    </source>
</evidence>
<dbReference type="InterPro" id="IPR001708">
    <property type="entry name" value="YidC/ALB3/OXA1/COX18"/>
</dbReference>
<dbReference type="GO" id="GO:0005886">
    <property type="term" value="C:plasma membrane"/>
    <property type="evidence" value="ECO:0007669"/>
    <property type="project" value="UniProtKB-SubCell"/>
</dbReference>
<keyword evidence="10 12" id="KW-0143">Chaperone</keyword>
<dbReference type="PRINTS" id="PR00701">
    <property type="entry name" value="60KDINNERMP"/>
</dbReference>